<evidence type="ECO:0000259" key="2">
    <source>
        <dbReference type="SMART" id="SM00943"/>
    </source>
</evidence>
<protein>
    <recommendedName>
        <fullName evidence="2">DNA primase/polymerase bifunctional N-terminal domain-containing protein</fullName>
    </recommendedName>
</protein>
<dbReference type="AlphaFoldDB" id="S6B1M8"/>
<sequence length="748" mass="82823">MDAKENARGQGGRKVIPQREREHSQAHGINDAGTIPRETPSFDDAEFLAKAGYELIPLRHGGKVPRDPNWLRRHYDPVTLIAEARHCGSNLGVRLRPTDLVIDVDPRNGGDKSLERLVADVGLDLDRCPCVFTGGGGHHYYLQKPSDFPTVGKRPEYPGIDFKKLGGQVVAPGAVHPDTGKRYMSEFFLLGPDETPGAPAALLDLLRVRRMAPPEGANGDDRWGEIEPWQLAAALARLPVDDYGEGSHDDWFQFMCACHHATAGAGREEFIAWSTQAAGYEDHAELIGYRWDSLASRAGSGGRPTTIRHLYQVLGRHGIGIPHPAPEGDFDVAPVDGDMLPTLQRTEGGKIVSSYPNCLKLVQHISARLGLVYDEFGCAYHLVASELPWAVDAGRRLDDDLLRLIRKYLVESTGVNWGKDDVTDAVLTLARENPIHPVRAYLAGLTWDGKPRLDTLLVRYAGAADNAYVRAIGAKTLIAAVRRVHQPGCKFDNVIVLEGDQGCGKSSFVKSLSPHVEWFSDSPIGNTESKDAPLSLQGRWIIELGEMSVLSKSGVEALKAFVSSSIDHVRRPYGRMHEELRRQCIFIGTTNQTAYLKDQTGNRRFWPVKVGTIDLDGLVADRDQLWAEAAAREAAGESLLLPQELWGVAAIEQEDRVAEDPWADTLRDYLGYKEVWDSINKEVQKFEPLDRVHSAMLLSDALGIRPSEQTQAHSQRLRVVMEKYLGWKHKSNLRAGEDGRQGKGYQRP</sequence>
<dbReference type="RefSeq" id="WP_016495235.1">
    <property type="nucleotide sequence ID" value="NC_021499.1"/>
</dbReference>
<reference evidence="3 4" key="1">
    <citation type="journal article" date="2013" name="Genome Announc.">
        <title>Complete Genome Sequence of the Carbazole Degrader Pseudomonas resinovorans Strain CA10 (NBRC 106553).</title>
        <authorList>
            <person name="Shintani M."/>
            <person name="Hosoyama A."/>
            <person name="Ohji S."/>
            <person name="Tsuchikane K."/>
            <person name="Takarada H."/>
            <person name="Yamazoe A."/>
            <person name="Fujita N."/>
            <person name="Nojiri H."/>
        </authorList>
    </citation>
    <scope>NUCLEOTIDE SEQUENCE [LARGE SCALE GENOMIC DNA]</scope>
    <source>
        <strain evidence="3 4">NBRC 106553</strain>
    </source>
</reference>
<evidence type="ECO:0000256" key="1">
    <source>
        <dbReference type="SAM" id="MobiDB-lite"/>
    </source>
</evidence>
<dbReference type="PANTHER" id="PTHR34985">
    <property type="entry name" value="SLR0554 PROTEIN"/>
    <property type="match status" value="1"/>
</dbReference>
<dbReference type="PATRIC" id="fig|1245471.3.peg.5456"/>
<dbReference type="CDD" id="cd04859">
    <property type="entry name" value="Prim_Pol"/>
    <property type="match status" value="1"/>
</dbReference>
<dbReference type="InterPro" id="IPR015330">
    <property type="entry name" value="DNA_primase/pol_bifunc_N"/>
</dbReference>
<dbReference type="eggNOG" id="COG5545">
    <property type="taxonomic scope" value="Bacteria"/>
</dbReference>
<dbReference type="SUPFAM" id="SSF52540">
    <property type="entry name" value="P-loop containing nucleoside triphosphate hydrolases"/>
    <property type="match status" value="1"/>
</dbReference>
<name>S6B1M8_METRE</name>
<gene>
    <name evidence="3" type="ORF">PCA10_53790</name>
</gene>
<dbReference type="HOGENOM" id="CLU_371669_0_0_6"/>
<dbReference type="SUPFAM" id="SSF56747">
    <property type="entry name" value="Prim-pol domain"/>
    <property type="match status" value="1"/>
</dbReference>
<organism evidence="3 4">
    <name type="scientific">Metapseudomonas resinovorans NBRC 106553</name>
    <dbReference type="NCBI Taxonomy" id="1245471"/>
    <lineage>
        <taxon>Bacteria</taxon>
        <taxon>Pseudomonadati</taxon>
        <taxon>Pseudomonadota</taxon>
        <taxon>Gammaproteobacteria</taxon>
        <taxon>Pseudomonadales</taxon>
        <taxon>Pseudomonadaceae</taxon>
        <taxon>Metapseudomonas</taxon>
    </lineage>
</organism>
<feature type="region of interest" description="Disordered" evidence="1">
    <location>
        <begin position="1"/>
        <end position="37"/>
    </location>
</feature>
<dbReference type="InterPro" id="IPR027417">
    <property type="entry name" value="P-loop_NTPase"/>
</dbReference>
<proteinExistence type="predicted"/>
<keyword evidence="4" id="KW-1185">Reference proteome</keyword>
<dbReference type="OrthoDB" id="9763644at2"/>
<dbReference type="PANTHER" id="PTHR34985:SF1">
    <property type="entry name" value="SLR0554 PROTEIN"/>
    <property type="match status" value="1"/>
</dbReference>
<dbReference type="STRING" id="1245471.PCA10_53790"/>
<dbReference type="Proteomes" id="UP000015503">
    <property type="component" value="Chromosome"/>
</dbReference>
<dbReference type="Pfam" id="PF08707">
    <property type="entry name" value="PriCT_2"/>
    <property type="match status" value="1"/>
</dbReference>
<dbReference type="InterPro" id="IPR007936">
    <property type="entry name" value="VapE-like_dom"/>
</dbReference>
<dbReference type="EMBL" id="AP013068">
    <property type="protein sequence ID" value="BAN51111.1"/>
    <property type="molecule type" value="Genomic_DNA"/>
</dbReference>
<feature type="domain" description="DNA primase/polymerase bifunctional N-terminal" evidence="2">
    <location>
        <begin position="45"/>
        <end position="202"/>
    </location>
</feature>
<dbReference type="InterPro" id="IPR014819">
    <property type="entry name" value="PriCT_2"/>
</dbReference>
<dbReference type="KEGG" id="pre:PCA10_53790"/>
<dbReference type="GO" id="GO:0016817">
    <property type="term" value="F:hydrolase activity, acting on acid anhydrides"/>
    <property type="evidence" value="ECO:0007669"/>
    <property type="project" value="InterPro"/>
</dbReference>
<dbReference type="Pfam" id="PF05272">
    <property type="entry name" value="VapE-like_dom"/>
    <property type="match status" value="1"/>
</dbReference>
<dbReference type="Pfam" id="PF09250">
    <property type="entry name" value="Prim-Pol"/>
    <property type="match status" value="1"/>
</dbReference>
<evidence type="ECO:0000313" key="4">
    <source>
        <dbReference type="Proteomes" id="UP000015503"/>
    </source>
</evidence>
<dbReference type="SMART" id="SM00943">
    <property type="entry name" value="Prim-Pol"/>
    <property type="match status" value="1"/>
</dbReference>
<evidence type="ECO:0000313" key="3">
    <source>
        <dbReference type="EMBL" id="BAN51111.1"/>
    </source>
</evidence>
<accession>S6B1M8</accession>
<dbReference type="eggNOG" id="COG3378">
    <property type="taxonomic scope" value="Bacteria"/>
</dbReference>